<dbReference type="AlphaFoldDB" id="A0A1H9AS11"/>
<proteinExistence type="predicted"/>
<sequence length="110" mass="12007">MIDPCIPRYRATTVATTGGVTTITLPATAEIENGQIIDVLLATAIPDGTDGTQITITNGTVTGDLMNGNGNYLRPYPLTSRTVIRCQYLSDPSHFQIIQFFGRKFRRVCV</sequence>
<gene>
    <name evidence="1" type="ORF">SAMN04487977_101451</name>
</gene>
<evidence type="ECO:0000313" key="2">
    <source>
        <dbReference type="Proteomes" id="UP000182360"/>
    </source>
</evidence>
<dbReference type="EMBL" id="FOFU01000001">
    <property type="protein sequence ID" value="SEP79602.1"/>
    <property type="molecule type" value="Genomic_DNA"/>
</dbReference>
<organism evidence="1 2">
    <name type="scientific">Treponema bryantii</name>
    <dbReference type="NCBI Taxonomy" id="163"/>
    <lineage>
        <taxon>Bacteria</taxon>
        <taxon>Pseudomonadati</taxon>
        <taxon>Spirochaetota</taxon>
        <taxon>Spirochaetia</taxon>
        <taxon>Spirochaetales</taxon>
        <taxon>Treponemataceae</taxon>
        <taxon>Treponema</taxon>
    </lineage>
</organism>
<dbReference type="RefSeq" id="WP_074640477.1">
    <property type="nucleotide sequence ID" value="NZ_FOFU01000001.1"/>
</dbReference>
<reference evidence="1 2" key="1">
    <citation type="submission" date="2016-10" db="EMBL/GenBank/DDBJ databases">
        <authorList>
            <person name="de Groot N.N."/>
        </authorList>
    </citation>
    <scope>NUCLEOTIDE SEQUENCE [LARGE SCALE GENOMIC DNA]</scope>
    <source>
        <strain evidence="1 2">B25</strain>
    </source>
</reference>
<protein>
    <submittedName>
        <fullName evidence="1">Uncharacterized protein</fullName>
    </submittedName>
</protein>
<evidence type="ECO:0000313" key="1">
    <source>
        <dbReference type="EMBL" id="SEP79602.1"/>
    </source>
</evidence>
<name>A0A1H9AS11_9SPIR</name>
<accession>A0A1H9AS11</accession>
<dbReference type="Proteomes" id="UP000182360">
    <property type="component" value="Unassembled WGS sequence"/>
</dbReference>
<keyword evidence="2" id="KW-1185">Reference proteome</keyword>